<evidence type="ECO:0000313" key="1">
    <source>
        <dbReference type="EMBL" id="CAD7460598.1"/>
    </source>
</evidence>
<name>A0A7R9ILI1_9NEOP</name>
<proteinExistence type="predicted"/>
<accession>A0A7R9ILI1</accession>
<dbReference type="EMBL" id="OE003848">
    <property type="protein sequence ID" value="CAD7460598.1"/>
    <property type="molecule type" value="Genomic_DNA"/>
</dbReference>
<protein>
    <submittedName>
        <fullName evidence="1">Uncharacterized protein</fullName>
    </submittedName>
</protein>
<organism evidence="1">
    <name type="scientific">Timema tahoe</name>
    <dbReference type="NCBI Taxonomy" id="61484"/>
    <lineage>
        <taxon>Eukaryota</taxon>
        <taxon>Metazoa</taxon>
        <taxon>Ecdysozoa</taxon>
        <taxon>Arthropoda</taxon>
        <taxon>Hexapoda</taxon>
        <taxon>Insecta</taxon>
        <taxon>Pterygota</taxon>
        <taxon>Neoptera</taxon>
        <taxon>Polyneoptera</taxon>
        <taxon>Phasmatodea</taxon>
        <taxon>Timematodea</taxon>
        <taxon>Timematoidea</taxon>
        <taxon>Timematidae</taxon>
        <taxon>Timema</taxon>
    </lineage>
</organism>
<reference evidence="1" key="1">
    <citation type="submission" date="2020-11" db="EMBL/GenBank/DDBJ databases">
        <authorList>
            <person name="Tran Van P."/>
        </authorList>
    </citation>
    <scope>NUCLEOTIDE SEQUENCE</scope>
</reference>
<sequence>MVIQSNVRRKNLIHGRRCLGTHHQDRIKAGVLGTREKALKYVFEGLACEMSWGFLIPEGRYAETLEKCIMDHIKPLLDTS</sequence>
<gene>
    <name evidence="1" type="ORF">TTEB3V08_LOCUS8522</name>
</gene>
<dbReference type="AlphaFoldDB" id="A0A7R9ILI1"/>